<keyword evidence="4 8" id="KW-0521">NADP</keyword>
<dbReference type="Proteomes" id="UP000663882">
    <property type="component" value="Unassembled WGS sequence"/>
</dbReference>
<evidence type="ECO:0000313" key="12">
    <source>
        <dbReference type="EMBL" id="CAF1177252.1"/>
    </source>
</evidence>
<dbReference type="EC" id="1.1.1.49" evidence="8"/>
<dbReference type="PANTHER" id="PTHR23429:SF0">
    <property type="entry name" value="GLUCOSE-6-PHOSPHATE 1-DEHYDROGENASE"/>
    <property type="match status" value="1"/>
</dbReference>
<dbReference type="InterPro" id="IPR022674">
    <property type="entry name" value="G6P_DH_NAD-bd"/>
</dbReference>
<evidence type="ECO:0000256" key="4">
    <source>
        <dbReference type="ARBA" id="ARBA00022857"/>
    </source>
</evidence>
<dbReference type="InterPro" id="IPR036291">
    <property type="entry name" value="NAD(P)-bd_dom_sf"/>
</dbReference>
<accession>A0A814ULI6</accession>
<evidence type="ECO:0000256" key="1">
    <source>
        <dbReference type="ARBA" id="ARBA00004937"/>
    </source>
</evidence>
<dbReference type="InterPro" id="IPR001282">
    <property type="entry name" value="G6P_DH"/>
</dbReference>
<dbReference type="AlphaFoldDB" id="A0A814ULI6"/>
<feature type="domain" description="Glucose-6-phosphate dehydrogenase C-terminal" evidence="11">
    <location>
        <begin position="224"/>
        <end position="390"/>
    </location>
</feature>
<evidence type="ECO:0000259" key="10">
    <source>
        <dbReference type="Pfam" id="PF00479"/>
    </source>
</evidence>
<dbReference type="NCBIfam" id="TIGR00871">
    <property type="entry name" value="zwf"/>
    <property type="match status" value="1"/>
</dbReference>
<dbReference type="GO" id="GO:0004345">
    <property type="term" value="F:glucose-6-phosphate dehydrogenase activity"/>
    <property type="evidence" value="ECO:0007669"/>
    <property type="project" value="UniProtKB-EC"/>
</dbReference>
<name>A0A814ULI6_9BILA</name>
<dbReference type="GO" id="GO:0005829">
    <property type="term" value="C:cytosol"/>
    <property type="evidence" value="ECO:0007669"/>
    <property type="project" value="TreeGrafter"/>
</dbReference>
<gene>
    <name evidence="12" type="ORF">RFH988_LOCUS23303</name>
</gene>
<dbReference type="PANTHER" id="PTHR23429">
    <property type="entry name" value="GLUCOSE-6-PHOSPHATE 1-DEHYDROGENASE G6PD"/>
    <property type="match status" value="1"/>
</dbReference>
<dbReference type="HAMAP" id="MF_00966">
    <property type="entry name" value="G6PD"/>
    <property type="match status" value="1"/>
</dbReference>
<dbReference type="Pfam" id="PF02781">
    <property type="entry name" value="G6PD_C"/>
    <property type="match status" value="2"/>
</dbReference>
<protein>
    <recommendedName>
        <fullName evidence="8">Glucose-6-phosphate 1-dehydrogenase</fullName>
        <ecNumber evidence="8">1.1.1.49</ecNumber>
    </recommendedName>
</protein>
<dbReference type="PROSITE" id="PS00069">
    <property type="entry name" value="G6P_DEHYDROGENASE"/>
    <property type="match status" value="1"/>
</dbReference>
<dbReference type="EMBL" id="CAJNOO010001610">
    <property type="protein sequence ID" value="CAF1177252.1"/>
    <property type="molecule type" value="Genomic_DNA"/>
</dbReference>
<evidence type="ECO:0000256" key="7">
    <source>
        <dbReference type="ARBA" id="ARBA00047696"/>
    </source>
</evidence>
<dbReference type="OrthoDB" id="60984at2759"/>
<comment type="similarity">
    <text evidence="2 8">Belongs to the glucose-6-phosphate dehydrogenase family.</text>
</comment>
<evidence type="ECO:0000313" key="13">
    <source>
        <dbReference type="Proteomes" id="UP000663882"/>
    </source>
</evidence>
<dbReference type="FunFam" id="3.40.50.720:FF:000111">
    <property type="entry name" value="Glucose-6-phosphate 1-dehydrogenase"/>
    <property type="match status" value="1"/>
</dbReference>
<dbReference type="GO" id="GO:0050661">
    <property type="term" value="F:NADP binding"/>
    <property type="evidence" value="ECO:0007669"/>
    <property type="project" value="InterPro"/>
</dbReference>
<comment type="catalytic activity">
    <reaction evidence="7">
        <text>D-glucose 6-phosphate + NADP(+) = 6-phospho-D-glucono-1,5-lactone + NADPH + H(+)</text>
        <dbReference type="Rhea" id="RHEA:15841"/>
        <dbReference type="ChEBI" id="CHEBI:15378"/>
        <dbReference type="ChEBI" id="CHEBI:57783"/>
        <dbReference type="ChEBI" id="CHEBI:57955"/>
        <dbReference type="ChEBI" id="CHEBI:58349"/>
        <dbReference type="ChEBI" id="CHEBI:61548"/>
        <dbReference type="EC" id="1.1.1.49"/>
    </reaction>
    <physiologicalReaction direction="left-to-right" evidence="7">
        <dbReference type="Rhea" id="RHEA:15842"/>
    </physiologicalReaction>
</comment>
<dbReference type="SUPFAM" id="SSF55347">
    <property type="entry name" value="Glyceraldehyde-3-phosphate dehydrogenase-like, C-terminal domain"/>
    <property type="match status" value="2"/>
</dbReference>
<dbReference type="InterPro" id="IPR019796">
    <property type="entry name" value="G6P_DH_AS"/>
</dbReference>
<dbReference type="InterPro" id="IPR022675">
    <property type="entry name" value="G6P_DH_C"/>
</dbReference>
<proteinExistence type="inferred from homology"/>
<evidence type="ECO:0000256" key="8">
    <source>
        <dbReference type="RuleBase" id="RU362120"/>
    </source>
</evidence>
<evidence type="ECO:0000256" key="2">
    <source>
        <dbReference type="ARBA" id="ARBA00009975"/>
    </source>
</evidence>
<comment type="function">
    <text evidence="8">Catalyzes the rate-limiting step of the oxidative pentose-phosphate pathway, which represents a route for the dissimilation of carbohydrates besides glycolysis.</text>
</comment>
<comment type="caution">
    <text evidence="12">The sequence shown here is derived from an EMBL/GenBank/DDBJ whole genome shotgun (WGS) entry which is preliminary data.</text>
</comment>
<evidence type="ECO:0000259" key="11">
    <source>
        <dbReference type="Pfam" id="PF02781"/>
    </source>
</evidence>
<dbReference type="PRINTS" id="PR00079">
    <property type="entry name" value="G6PDHDRGNASE"/>
</dbReference>
<keyword evidence="5 8" id="KW-0560">Oxidoreductase</keyword>
<feature type="domain" description="Glucose-6-phosphate dehydrogenase C-terminal" evidence="11">
    <location>
        <begin position="416"/>
        <end position="570"/>
    </location>
</feature>
<keyword evidence="3 8" id="KW-0313">Glucose metabolism</keyword>
<evidence type="ECO:0000256" key="9">
    <source>
        <dbReference type="SAM" id="MobiDB-lite"/>
    </source>
</evidence>
<evidence type="ECO:0000256" key="6">
    <source>
        <dbReference type="ARBA" id="ARBA00023277"/>
    </source>
</evidence>
<dbReference type="GO" id="GO:0006006">
    <property type="term" value="P:glucose metabolic process"/>
    <property type="evidence" value="ECO:0007669"/>
    <property type="project" value="UniProtKB-KW"/>
</dbReference>
<reference evidence="12" key="1">
    <citation type="submission" date="2021-02" db="EMBL/GenBank/DDBJ databases">
        <authorList>
            <person name="Nowell W R."/>
        </authorList>
    </citation>
    <scope>NUCLEOTIDE SEQUENCE</scope>
</reference>
<dbReference type="Gene3D" id="3.40.50.720">
    <property type="entry name" value="NAD(P)-binding Rossmann-like Domain"/>
    <property type="match status" value="1"/>
</dbReference>
<evidence type="ECO:0000256" key="3">
    <source>
        <dbReference type="ARBA" id="ARBA00022526"/>
    </source>
</evidence>
<comment type="pathway">
    <text evidence="1 8">Carbohydrate degradation; pentose phosphate pathway; D-ribulose 5-phosphate from D-glucose 6-phosphate (oxidative stage): step 1/3.</text>
</comment>
<dbReference type="GO" id="GO:0009051">
    <property type="term" value="P:pentose-phosphate shunt, oxidative branch"/>
    <property type="evidence" value="ECO:0007669"/>
    <property type="project" value="TreeGrafter"/>
</dbReference>
<dbReference type="Gene3D" id="3.30.360.10">
    <property type="entry name" value="Dihydrodipicolinate Reductase, domain 2"/>
    <property type="match status" value="2"/>
</dbReference>
<dbReference type="Pfam" id="PF00479">
    <property type="entry name" value="G6PD_N"/>
    <property type="match status" value="1"/>
</dbReference>
<evidence type="ECO:0000256" key="5">
    <source>
        <dbReference type="ARBA" id="ARBA00023002"/>
    </source>
</evidence>
<keyword evidence="6 8" id="KW-0119">Carbohydrate metabolism</keyword>
<dbReference type="SUPFAM" id="SSF51735">
    <property type="entry name" value="NAD(P)-binding Rossmann-fold domains"/>
    <property type="match status" value="1"/>
</dbReference>
<feature type="region of interest" description="Disordered" evidence="9">
    <location>
        <begin position="320"/>
        <end position="343"/>
    </location>
</feature>
<dbReference type="UniPathway" id="UPA00115">
    <property type="reaction ID" value="UER00408"/>
</dbReference>
<sequence length="597" mass="68562">MDKNKTNPQNLTTQVVQAADCIFERLRSEISRIGSGGRSNSHIFFIFGASGDLAKKKIYPALWWLYRDGFLPEHIRIIGYARSQLTIEKIFENAKKFMKIQDDEHEIFEKFVSINSYINGSYDNKEDFGKLNNEANKLSKQESAHRLFYLALPPSVYESVTELISLHCRPKSPGWLRLIVEKPFGKDLESSNKLSTHLSKFFTEEEIYRIDHYLGKEMVQNIIVLRFANQILSRVWNRDSIAAVIIIFKEDIGTQGRGGYFDEFGIIRDVIQNHLMQILSIVAMEKPNSTKGEDIRDEKVKVLRSVLPIKPEDVVIGQYVGDKDSKDPERQQGYLDDKGVPKDSTTPTYAQVILSINNERWAGVPFILRAGKALNEKKAEIRIQFRDSPGKALNEKKAEIRIQFRDSPGGMFEEDASKALNEKKAEIRIQFRDSPGGMFEEDASQQDSNHKLARDELVIRVQPNEAIYLKVNTKRPGDMGFSIEETELDLTYGQRYEGVKLPDAYERLILDVFMGSKINFVRSDELQEAWRIVDPILAEIEKKNIPMIRYKFGSFGIREAFDAAAKHGYIFRGTYVWKNERSATIANEEQTKAENKK</sequence>
<organism evidence="12 13">
    <name type="scientific">Rotaria sordida</name>
    <dbReference type="NCBI Taxonomy" id="392033"/>
    <lineage>
        <taxon>Eukaryota</taxon>
        <taxon>Metazoa</taxon>
        <taxon>Spiralia</taxon>
        <taxon>Gnathifera</taxon>
        <taxon>Rotifera</taxon>
        <taxon>Eurotatoria</taxon>
        <taxon>Bdelloidea</taxon>
        <taxon>Philodinida</taxon>
        <taxon>Philodinidae</taxon>
        <taxon>Rotaria</taxon>
    </lineage>
</organism>
<feature type="compositionally biased region" description="Basic and acidic residues" evidence="9">
    <location>
        <begin position="321"/>
        <end position="341"/>
    </location>
</feature>
<feature type="domain" description="Glucose-6-phosphate dehydrogenase NAD-binding" evidence="10">
    <location>
        <begin position="46"/>
        <end position="221"/>
    </location>
</feature>